<protein>
    <submittedName>
        <fullName evidence="1">Uncharacterized protein</fullName>
    </submittedName>
</protein>
<comment type="caution">
    <text evidence="1">The sequence shown here is derived from an EMBL/GenBank/DDBJ whole genome shotgun (WGS) entry which is preliminary data.</text>
</comment>
<dbReference type="Proteomes" id="UP000557857">
    <property type="component" value="Unassembled WGS sequence"/>
</dbReference>
<sequence length="289" mass="34476">KDKFSQIFRHVSHTNGLIDLIEICYGRINSYKREDETEKEIFEYVWCEINPLDDVVRIILSENPQAFTKDNSNGSRNKIQTEIVSKLKRDYNLTFKLLNEKQTLFKIYKYLTAHLEEPYAQKLEPYQEEINGFVNTMLHNLNTEEAQNIRLSHRVRKLFERNLIQKDFQKFITKKVDDGRVLSIIYSDAVGGNVKATSGGTNARNNLDLQDSDVYFDTKESIYFDQELSSIVVSWVNKSELKDDRFDNIEVRYTCYREFYITHFLRYNVREEIYEYVLPKFDEYKRKPL</sequence>
<dbReference type="AlphaFoldDB" id="A0A848N1S4"/>
<proteinExistence type="predicted"/>
<organism evidence="1 2">
    <name type="scientific">Enterococcus mundtii</name>
    <dbReference type="NCBI Taxonomy" id="53346"/>
    <lineage>
        <taxon>Bacteria</taxon>
        <taxon>Bacillati</taxon>
        <taxon>Bacillota</taxon>
        <taxon>Bacilli</taxon>
        <taxon>Lactobacillales</taxon>
        <taxon>Enterococcaceae</taxon>
        <taxon>Enterococcus</taxon>
    </lineage>
</organism>
<reference evidence="1 2" key="1">
    <citation type="submission" date="2020-04" db="EMBL/GenBank/DDBJ databases">
        <authorList>
            <person name="Abaymova A."/>
            <person name="Teymurazov M."/>
            <person name="Tazyna O."/>
            <person name="Chatushin Y."/>
            <person name="Svetoch E."/>
            <person name="Pereligyn V."/>
            <person name="Pohylenko V."/>
            <person name="Platonov M."/>
            <person name="Kartsev N."/>
            <person name="Skryabin Y."/>
            <person name="Sizova A."/>
            <person name="Solomentsev V."/>
            <person name="Kislichkina A."/>
            <person name="Bogun A."/>
        </authorList>
    </citation>
    <scope>NUCLEOTIDE SEQUENCE [LARGE SCALE GENOMIC DNA]</scope>
    <source>
        <strain evidence="2">SCPM-O-B-8398 (E28)</strain>
    </source>
</reference>
<dbReference type="EMBL" id="JABCAG010000117">
    <property type="protein sequence ID" value="NMP59869.1"/>
    <property type="molecule type" value="Genomic_DNA"/>
</dbReference>
<evidence type="ECO:0000313" key="1">
    <source>
        <dbReference type="EMBL" id="NMP59869.1"/>
    </source>
</evidence>
<evidence type="ECO:0000313" key="2">
    <source>
        <dbReference type="Proteomes" id="UP000557857"/>
    </source>
</evidence>
<gene>
    <name evidence="1" type="ORF">HI921_15720</name>
</gene>
<name>A0A848N1S4_ENTMU</name>
<dbReference type="RefSeq" id="WP_169059303.1">
    <property type="nucleotide sequence ID" value="NZ_JABCAG010000117.1"/>
</dbReference>
<accession>A0A848N1S4</accession>
<feature type="non-terminal residue" evidence="1">
    <location>
        <position position="1"/>
    </location>
</feature>